<evidence type="ECO:0000313" key="3">
    <source>
        <dbReference type="Proteomes" id="UP001202717"/>
    </source>
</evidence>
<gene>
    <name evidence="2" type="ORF">MUN68_006170</name>
</gene>
<reference evidence="2 3" key="1">
    <citation type="submission" date="2023-01" db="EMBL/GenBank/DDBJ databases">
        <title>Psychroserpens ponticola sp. nov., isolated from seawater.</title>
        <authorList>
            <person name="Kristyanto S."/>
            <person name="Jung J."/>
            <person name="Kim J.M."/>
            <person name="Jeon C.O."/>
        </authorList>
    </citation>
    <scope>NUCLEOTIDE SEQUENCE [LARGE SCALE GENOMIC DNA]</scope>
    <source>
        <strain evidence="2 3">MSW6</strain>
    </source>
</reference>
<keyword evidence="3" id="KW-1185">Reference proteome</keyword>
<organism evidence="2 3">
    <name type="scientific">Psychroserpens ponticola</name>
    <dbReference type="NCBI Taxonomy" id="2932268"/>
    <lineage>
        <taxon>Bacteria</taxon>
        <taxon>Pseudomonadati</taxon>
        <taxon>Bacteroidota</taxon>
        <taxon>Flavobacteriia</taxon>
        <taxon>Flavobacteriales</taxon>
        <taxon>Flavobacteriaceae</taxon>
        <taxon>Psychroserpens</taxon>
    </lineage>
</organism>
<accession>A0ABY7S1R0</accession>
<proteinExistence type="predicted"/>
<keyword evidence="1" id="KW-1133">Transmembrane helix</keyword>
<dbReference type="Proteomes" id="UP001202717">
    <property type="component" value="Chromosome"/>
</dbReference>
<dbReference type="RefSeq" id="WP_249994004.1">
    <property type="nucleotide sequence ID" value="NZ_CP116221.1"/>
</dbReference>
<dbReference type="EMBL" id="CP116221">
    <property type="protein sequence ID" value="WCO03073.1"/>
    <property type="molecule type" value="Genomic_DNA"/>
</dbReference>
<evidence type="ECO:0000313" key="2">
    <source>
        <dbReference type="EMBL" id="WCO03073.1"/>
    </source>
</evidence>
<evidence type="ECO:0000256" key="1">
    <source>
        <dbReference type="SAM" id="Phobius"/>
    </source>
</evidence>
<name>A0ABY7S1R0_9FLAO</name>
<sequence length="245" mass="27519">MLTAILTVVGLIILTVGIVWLIDKFVPKKLKPILNILLWLLIVFLGYLTFDSVYGEIKFNKLKKERYVVVIESLKDIRDAQLAHRTVTGKFTDNFDGLVKFIDTAKFTITQRRDSTVLDIEKTKRFGGVETFSDIVIIDTLGFVPVKDSLFGVDTRYKTMMNVPGAKDGAKFKLQAGVLAEENIGVFEASVDKEVILFDQDKNLIAKEKQVVAVDGVNGETLKVGSMDEVYTKGNWPKSYNTKKE</sequence>
<keyword evidence="1" id="KW-0472">Membrane</keyword>
<protein>
    <submittedName>
        <fullName evidence="2">Uncharacterized protein</fullName>
    </submittedName>
</protein>
<keyword evidence="1" id="KW-0812">Transmembrane</keyword>
<feature type="transmembrane region" description="Helical" evidence="1">
    <location>
        <begin position="6"/>
        <end position="26"/>
    </location>
</feature>
<feature type="transmembrane region" description="Helical" evidence="1">
    <location>
        <begin position="33"/>
        <end position="50"/>
    </location>
</feature>